<dbReference type="Proteomes" id="UP001202248">
    <property type="component" value="Unassembled WGS sequence"/>
</dbReference>
<evidence type="ECO:0000313" key="2">
    <source>
        <dbReference type="Proteomes" id="UP001202248"/>
    </source>
</evidence>
<evidence type="ECO:0000313" key="1">
    <source>
        <dbReference type="EMBL" id="MCH5598028.1"/>
    </source>
</evidence>
<organism evidence="1 2">
    <name type="scientific">Niabella ginsengisoli</name>
    <dbReference type="NCBI Taxonomy" id="522298"/>
    <lineage>
        <taxon>Bacteria</taxon>
        <taxon>Pseudomonadati</taxon>
        <taxon>Bacteroidota</taxon>
        <taxon>Chitinophagia</taxon>
        <taxon>Chitinophagales</taxon>
        <taxon>Chitinophagaceae</taxon>
        <taxon>Niabella</taxon>
    </lineage>
</organism>
<reference evidence="1 2" key="1">
    <citation type="submission" date="2022-02" db="EMBL/GenBank/DDBJ databases">
        <authorList>
            <person name="Min J."/>
        </authorList>
    </citation>
    <scope>NUCLEOTIDE SEQUENCE [LARGE SCALE GENOMIC DNA]</scope>
    <source>
        <strain evidence="1 2">GR10-1</strain>
    </source>
</reference>
<sequence length="441" mass="50867">MYTSYIGKKFLNIYNNRNKTEFAAEQFFDEVFFGLFFTDESHLMHVGNSPFFQKPKEADVQTHGSKSLAQLANLKSNIQNDVPNMSIFVGASAKDIGGTTSGQVSSIAVDIDSDEMYASWIGEALAIGVNGGFVMLIDNENILWNLFKGWEVYRKYLSNTPNIKDKQIETWNGQWLCHTFSKRFNENRPEDGLDIEAENVQGKLAIPTIKWTTVVLTLSRKFPNSQMTAYTYNLSQMNTTLGFINLYLKEIHELYEMRDQLILESDKTILSDLDIAKFEPFYYFKDACALGTIGLKALEPAKLREFMPKGSVQFAQGKEYKFKDDESYFNYKLFKIWIYAMLNKTEIIQLADQLALILLKYEHAQKEDNRGKTGKSSDVKNIIESRFFKEFVENIKPVINEENSSEVEKIVQKSYLEITTDNFPLFLTLVRFQYQIHKTNS</sequence>
<protein>
    <submittedName>
        <fullName evidence="1">Uncharacterized protein</fullName>
    </submittedName>
</protein>
<gene>
    <name evidence="1" type="ORF">MKP09_08955</name>
</gene>
<comment type="caution">
    <text evidence="1">The sequence shown here is derived from an EMBL/GenBank/DDBJ whole genome shotgun (WGS) entry which is preliminary data.</text>
</comment>
<accession>A0ABS9SI21</accession>
<name>A0ABS9SI21_9BACT</name>
<proteinExistence type="predicted"/>
<keyword evidence="2" id="KW-1185">Reference proteome</keyword>
<dbReference type="RefSeq" id="WP_240827377.1">
    <property type="nucleotide sequence ID" value="NZ_JAKWBL010000001.1"/>
</dbReference>
<dbReference type="EMBL" id="JAKWBL010000001">
    <property type="protein sequence ID" value="MCH5598028.1"/>
    <property type="molecule type" value="Genomic_DNA"/>
</dbReference>